<evidence type="ECO:0000313" key="10">
    <source>
        <dbReference type="Proteomes" id="UP001152795"/>
    </source>
</evidence>
<evidence type="ECO:0000313" key="9">
    <source>
        <dbReference type="EMBL" id="CAB4022144.1"/>
    </source>
</evidence>
<evidence type="ECO:0000256" key="6">
    <source>
        <dbReference type="ARBA" id="ARBA00023136"/>
    </source>
</evidence>
<evidence type="ECO:0000256" key="4">
    <source>
        <dbReference type="ARBA" id="ARBA00022847"/>
    </source>
</evidence>
<dbReference type="GO" id="GO:0005313">
    <property type="term" value="F:L-glutamate transmembrane transporter activity"/>
    <property type="evidence" value="ECO:0007669"/>
    <property type="project" value="TreeGrafter"/>
</dbReference>
<keyword evidence="10" id="KW-1185">Reference proteome</keyword>
<feature type="transmembrane region" description="Helical" evidence="8">
    <location>
        <begin position="61"/>
        <end position="82"/>
    </location>
</feature>
<name>A0A6S7IS48_PARCT</name>
<comment type="caution">
    <text evidence="8">Lacks conserved residue(s) required for the propagation of feature annotation.</text>
</comment>
<dbReference type="InterPro" id="IPR001991">
    <property type="entry name" value="Na-dicarboxylate_symporter"/>
</dbReference>
<dbReference type="EMBL" id="CACRXK020011829">
    <property type="protein sequence ID" value="CAB4022144.1"/>
    <property type="molecule type" value="Genomic_DNA"/>
</dbReference>
<sequence length="152" mass="16779">MERTNRSKILNLLKSHCLLLSILVGVVLGCIIGILCHDLVQNSEDPSPRRLAMYIKFPGELFIRMLKLIVIPLITSSIIVALNDIDIKSAGRLGKRTMIYYITTTIPSAILGLILATIIKPGTGVNEENKASGNIERDSVDSFLDLLRYGMI</sequence>
<evidence type="ECO:0000256" key="2">
    <source>
        <dbReference type="ARBA" id="ARBA00022448"/>
    </source>
</evidence>
<evidence type="ECO:0000256" key="8">
    <source>
        <dbReference type="RuleBase" id="RU361216"/>
    </source>
</evidence>
<dbReference type="PANTHER" id="PTHR11958:SF63">
    <property type="entry name" value="AMINO ACID TRANSPORTER"/>
    <property type="match status" value="1"/>
</dbReference>
<dbReference type="GO" id="GO:0005886">
    <property type="term" value="C:plasma membrane"/>
    <property type="evidence" value="ECO:0007669"/>
    <property type="project" value="TreeGrafter"/>
</dbReference>
<comment type="subcellular location">
    <subcellularLocation>
        <location evidence="1 8">Membrane</location>
        <topology evidence="1 8">Multi-pass membrane protein</topology>
    </subcellularLocation>
</comment>
<dbReference type="OrthoDB" id="5877963at2759"/>
<dbReference type="PROSITE" id="PS00713">
    <property type="entry name" value="NA_DICARBOXYL_SYMP_1"/>
    <property type="match status" value="1"/>
</dbReference>
<dbReference type="GO" id="GO:0015175">
    <property type="term" value="F:neutral L-amino acid transmembrane transporter activity"/>
    <property type="evidence" value="ECO:0007669"/>
    <property type="project" value="TreeGrafter"/>
</dbReference>
<accession>A0A6S7IS48</accession>
<dbReference type="Proteomes" id="UP001152795">
    <property type="component" value="Unassembled WGS sequence"/>
</dbReference>
<dbReference type="SUPFAM" id="SSF118215">
    <property type="entry name" value="Proton glutamate symport protein"/>
    <property type="match status" value="1"/>
</dbReference>
<keyword evidence="7" id="KW-0325">Glycoprotein</keyword>
<keyword evidence="2 8" id="KW-0813">Transport</keyword>
<dbReference type="AlphaFoldDB" id="A0A6S7IS48"/>
<dbReference type="PRINTS" id="PR00173">
    <property type="entry name" value="EDTRNSPORT"/>
</dbReference>
<dbReference type="PANTHER" id="PTHR11958">
    <property type="entry name" value="SODIUM/DICARBOXYLATE SYMPORTER-RELATED"/>
    <property type="match status" value="1"/>
</dbReference>
<dbReference type="InterPro" id="IPR050746">
    <property type="entry name" value="DAACS"/>
</dbReference>
<evidence type="ECO:0000256" key="5">
    <source>
        <dbReference type="ARBA" id="ARBA00022989"/>
    </source>
</evidence>
<comment type="caution">
    <text evidence="9">The sequence shown here is derived from an EMBL/GenBank/DDBJ whole genome shotgun (WGS) entry which is preliminary data.</text>
</comment>
<feature type="transmembrane region" description="Helical" evidence="8">
    <location>
        <begin position="98"/>
        <end position="119"/>
    </location>
</feature>
<keyword evidence="6 8" id="KW-0472">Membrane</keyword>
<comment type="similarity">
    <text evidence="8">Belongs to the dicarboxylate/amino acid:cation symporter (DAACS) (TC 2.A.23) family.</text>
</comment>
<keyword evidence="3 8" id="KW-0812">Transmembrane</keyword>
<dbReference type="Pfam" id="PF00375">
    <property type="entry name" value="SDF"/>
    <property type="match status" value="1"/>
</dbReference>
<evidence type="ECO:0000256" key="1">
    <source>
        <dbReference type="ARBA" id="ARBA00004141"/>
    </source>
</evidence>
<dbReference type="InterPro" id="IPR018107">
    <property type="entry name" value="Na-dicarboxylate_symporter_CS"/>
</dbReference>
<organism evidence="9 10">
    <name type="scientific">Paramuricea clavata</name>
    <name type="common">Red gorgonian</name>
    <name type="synonym">Violescent sea-whip</name>
    <dbReference type="NCBI Taxonomy" id="317549"/>
    <lineage>
        <taxon>Eukaryota</taxon>
        <taxon>Metazoa</taxon>
        <taxon>Cnidaria</taxon>
        <taxon>Anthozoa</taxon>
        <taxon>Octocorallia</taxon>
        <taxon>Malacalcyonacea</taxon>
        <taxon>Plexauridae</taxon>
        <taxon>Paramuricea</taxon>
    </lineage>
</organism>
<keyword evidence="5 8" id="KW-1133">Transmembrane helix</keyword>
<dbReference type="Gene3D" id="1.10.3860.10">
    <property type="entry name" value="Sodium:dicarboxylate symporter"/>
    <property type="match status" value="1"/>
</dbReference>
<evidence type="ECO:0000256" key="7">
    <source>
        <dbReference type="ARBA" id="ARBA00023180"/>
    </source>
</evidence>
<feature type="transmembrane region" description="Helical" evidence="8">
    <location>
        <begin position="20"/>
        <end position="40"/>
    </location>
</feature>
<reference evidence="9" key="1">
    <citation type="submission" date="2020-04" db="EMBL/GenBank/DDBJ databases">
        <authorList>
            <person name="Alioto T."/>
            <person name="Alioto T."/>
            <person name="Gomez Garrido J."/>
        </authorList>
    </citation>
    <scope>NUCLEOTIDE SEQUENCE</scope>
    <source>
        <strain evidence="9">A484AB</strain>
    </source>
</reference>
<evidence type="ECO:0000256" key="3">
    <source>
        <dbReference type="ARBA" id="ARBA00022692"/>
    </source>
</evidence>
<protein>
    <recommendedName>
        <fullName evidence="8">Amino acid transporter</fullName>
    </recommendedName>
</protein>
<dbReference type="InterPro" id="IPR036458">
    <property type="entry name" value="Na:dicarbo_symporter_sf"/>
</dbReference>
<keyword evidence="4 8" id="KW-0769">Symport</keyword>
<dbReference type="GO" id="GO:0015501">
    <property type="term" value="F:glutamate:sodium symporter activity"/>
    <property type="evidence" value="ECO:0007669"/>
    <property type="project" value="TreeGrafter"/>
</dbReference>
<proteinExistence type="inferred from homology"/>
<dbReference type="PROSITE" id="PS51257">
    <property type="entry name" value="PROKAR_LIPOPROTEIN"/>
    <property type="match status" value="1"/>
</dbReference>
<gene>
    <name evidence="9" type="ORF">PACLA_8A076412</name>
</gene>